<evidence type="ECO:0000313" key="1">
    <source>
        <dbReference type="EMBL" id="GAA4333993.1"/>
    </source>
</evidence>
<dbReference type="EMBL" id="BAABGJ010000008">
    <property type="protein sequence ID" value="GAA4333993.1"/>
    <property type="molecule type" value="Genomic_DNA"/>
</dbReference>
<sequence>MKSGVIRSGNTRAALLAKALRLTADQVEISSESNDIVLRERPASAVAVFDALVIMPVDFLTGGRGDSPPQIREAF</sequence>
<comment type="caution">
    <text evidence="1">The sequence shown here is derived from an EMBL/GenBank/DDBJ whole genome shotgun (WGS) entry which is preliminary data.</text>
</comment>
<name>A0ABP8H3U6_9BURK</name>
<reference evidence="2" key="1">
    <citation type="journal article" date="2019" name="Int. J. Syst. Evol. Microbiol.">
        <title>The Global Catalogue of Microorganisms (GCM) 10K type strain sequencing project: providing services to taxonomists for standard genome sequencing and annotation.</title>
        <authorList>
            <consortium name="The Broad Institute Genomics Platform"/>
            <consortium name="The Broad Institute Genome Sequencing Center for Infectious Disease"/>
            <person name="Wu L."/>
            <person name="Ma J."/>
        </authorList>
    </citation>
    <scope>NUCLEOTIDE SEQUENCE [LARGE SCALE GENOMIC DNA]</scope>
    <source>
        <strain evidence="2">JCM 17804</strain>
    </source>
</reference>
<evidence type="ECO:0000313" key="2">
    <source>
        <dbReference type="Proteomes" id="UP001500975"/>
    </source>
</evidence>
<dbReference type="Proteomes" id="UP001500975">
    <property type="component" value="Unassembled WGS sequence"/>
</dbReference>
<gene>
    <name evidence="1" type="ORF">GCM10023165_09490</name>
</gene>
<proteinExistence type="predicted"/>
<organism evidence="1 2">
    <name type="scientific">Variovorax defluvii</name>
    <dbReference type="NCBI Taxonomy" id="913761"/>
    <lineage>
        <taxon>Bacteria</taxon>
        <taxon>Pseudomonadati</taxon>
        <taxon>Pseudomonadota</taxon>
        <taxon>Betaproteobacteria</taxon>
        <taxon>Burkholderiales</taxon>
        <taxon>Comamonadaceae</taxon>
        <taxon>Variovorax</taxon>
    </lineage>
</organism>
<keyword evidence="2" id="KW-1185">Reference proteome</keyword>
<accession>A0ABP8H3U6</accession>
<dbReference type="RefSeq" id="WP_345536231.1">
    <property type="nucleotide sequence ID" value="NZ_BAABGJ010000008.1"/>
</dbReference>
<protein>
    <submittedName>
        <fullName evidence="1">Uncharacterized protein</fullName>
    </submittedName>
</protein>